<evidence type="ECO:0000313" key="4">
    <source>
        <dbReference type="EMBL" id="WAR14232.1"/>
    </source>
</evidence>
<dbReference type="PANTHER" id="PTHR23253">
    <property type="entry name" value="EUKARYOTIC TRANSLATION INITIATION FACTOR 4 GAMMA"/>
    <property type="match status" value="1"/>
</dbReference>
<dbReference type="SMART" id="SM00543">
    <property type="entry name" value="MIF4G"/>
    <property type="match status" value="1"/>
</dbReference>
<feature type="compositionally biased region" description="Basic and acidic residues" evidence="2">
    <location>
        <begin position="671"/>
        <end position="682"/>
    </location>
</feature>
<dbReference type="EMBL" id="CP111020">
    <property type="protein sequence ID" value="WAR14232.1"/>
    <property type="molecule type" value="Genomic_DNA"/>
</dbReference>
<reference evidence="4" key="1">
    <citation type="submission" date="2022-11" db="EMBL/GenBank/DDBJ databases">
        <title>Centuries of genome instability and evolution in soft-shell clam transmissible cancer (bioRxiv).</title>
        <authorList>
            <person name="Hart S.F.M."/>
            <person name="Yonemitsu M.A."/>
            <person name="Giersch R.M."/>
            <person name="Beal B.F."/>
            <person name="Arriagada G."/>
            <person name="Davis B.W."/>
            <person name="Ostrander E.A."/>
            <person name="Goff S.P."/>
            <person name="Metzger M.J."/>
        </authorList>
    </citation>
    <scope>NUCLEOTIDE SEQUENCE</scope>
    <source>
        <strain evidence="4">MELC-2E11</strain>
        <tissue evidence="4">Siphon/mantle</tissue>
    </source>
</reference>
<dbReference type="InterPro" id="IPR016024">
    <property type="entry name" value="ARM-type_fold"/>
</dbReference>
<dbReference type="PROSITE" id="PS51363">
    <property type="entry name" value="W2"/>
    <property type="match status" value="1"/>
</dbReference>
<dbReference type="Pfam" id="PF02854">
    <property type="entry name" value="MIF4G"/>
    <property type="match status" value="1"/>
</dbReference>
<feature type="compositionally biased region" description="Basic residues" evidence="2">
    <location>
        <begin position="275"/>
        <end position="287"/>
    </location>
</feature>
<feature type="region of interest" description="Disordered" evidence="2">
    <location>
        <begin position="671"/>
        <end position="773"/>
    </location>
</feature>
<accession>A0ABY7EZD4</accession>
<dbReference type="Gene3D" id="1.25.40.180">
    <property type="match status" value="2"/>
</dbReference>
<dbReference type="PANTHER" id="PTHR23253:SF78">
    <property type="entry name" value="EUKARYOTIC TRANSLATION INITIATION FACTOR 4G1, ISOFORM B-RELATED"/>
    <property type="match status" value="1"/>
</dbReference>
<dbReference type="SMART" id="SM00515">
    <property type="entry name" value="eIF5C"/>
    <property type="match status" value="1"/>
</dbReference>
<evidence type="ECO:0000313" key="5">
    <source>
        <dbReference type="Proteomes" id="UP001164746"/>
    </source>
</evidence>
<protein>
    <submittedName>
        <fullName evidence="4">IF4G1-like protein</fullName>
    </submittedName>
</protein>
<dbReference type="SUPFAM" id="SSF48371">
    <property type="entry name" value="ARM repeat"/>
    <property type="match status" value="2"/>
</dbReference>
<keyword evidence="1" id="KW-0810">Translation regulation</keyword>
<feature type="region of interest" description="Disordered" evidence="2">
    <location>
        <begin position="179"/>
        <end position="412"/>
    </location>
</feature>
<dbReference type="InterPro" id="IPR003307">
    <property type="entry name" value="W2_domain"/>
</dbReference>
<dbReference type="CDD" id="cd11559">
    <property type="entry name" value="W2_eIF4G1_like"/>
    <property type="match status" value="1"/>
</dbReference>
<evidence type="ECO:0000256" key="1">
    <source>
        <dbReference type="ARBA" id="ARBA00022845"/>
    </source>
</evidence>
<gene>
    <name evidence="4" type="ORF">MAR_004337</name>
</gene>
<dbReference type="Pfam" id="PF02020">
    <property type="entry name" value="W2"/>
    <property type="match status" value="1"/>
</dbReference>
<feature type="compositionally biased region" description="Polar residues" evidence="2">
    <location>
        <begin position="262"/>
        <end position="272"/>
    </location>
</feature>
<name>A0ABY7EZD4_MYAAR</name>
<feature type="compositionally biased region" description="Polar residues" evidence="2">
    <location>
        <begin position="366"/>
        <end position="388"/>
    </location>
</feature>
<organism evidence="4 5">
    <name type="scientific">Mya arenaria</name>
    <name type="common">Soft-shell clam</name>
    <dbReference type="NCBI Taxonomy" id="6604"/>
    <lineage>
        <taxon>Eukaryota</taxon>
        <taxon>Metazoa</taxon>
        <taxon>Spiralia</taxon>
        <taxon>Lophotrochozoa</taxon>
        <taxon>Mollusca</taxon>
        <taxon>Bivalvia</taxon>
        <taxon>Autobranchia</taxon>
        <taxon>Heteroconchia</taxon>
        <taxon>Euheterodonta</taxon>
        <taxon>Imparidentia</taxon>
        <taxon>Neoheterodontei</taxon>
        <taxon>Myida</taxon>
        <taxon>Myoidea</taxon>
        <taxon>Myidae</taxon>
        <taxon>Mya</taxon>
    </lineage>
</organism>
<dbReference type="Proteomes" id="UP001164746">
    <property type="component" value="Chromosome 9"/>
</dbReference>
<dbReference type="InterPro" id="IPR003890">
    <property type="entry name" value="MIF4G-like_typ-3"/>
</dbReference>
<evidence type="ECO:0000259" key="3">
    <source>
        <dbReference type="PROSITE" id="PS51363"/>
    </source>
</evidence>
<feature type="compositionally biased region" description="Polar residues" evidence="2">
    <location>
        <begin position="288"/>
        <end position="316"/>
    </location>
</feature>
<feature type="compositionally biased region" description="Basic and acidic residues" evidence="2">
    <location>
        <begin position="229"/>
        <end position="238"/>
    </location>
</feature>
<sequence>MHGLEDLLNDAQRVEKDAAVNREKNNLAKEDNLKAVRDFRKDIDDYFDKLQIKVEQEIRQCHSRNEGMLTEQLKTCLEVKEKALIKQKQINSIVQKNLKCTLYARPENLRTEIATLKQTLNEASRQARCGMYEFQKNDVVQSLILTESVLGTLKDNRSGIEVLTYTLPEHVERNEKLMQTRGLPSQPNRQNNKSGSLPCEMAKPITTTEVQLNKAKKPWKQRRLNSGTSRKEVEKNDVVVESQGLPCQPNMQKNKPGPSPCEMNQSIRTTEVQLHKAKKPWKQRRQKSGTNTKEGEQNDASRGLPSQLSRQNNKSGPSPCELTKTIRTTEVQVHKAKKPCKQGRLNSGTNKKEVEENDAVIKSRGKSIQPSQTKSDPQPCQTNQSIRTTEVELHKAKRPWKPRRLESADSEKEVEENDASIEGLCKKTLIIMNKLTPQKFQVLVSQMKALKIDTEDKLKGVVDLVFEKAISEPEYSEVYANMCKCLSMLKVKSDLKPGKMVIFRVVLLARCEREFKTKYRQIPVLPPDVRNSPKCKEENRKEELTYGEDKARQRSLGNIRFIGELFKQKMFSRRSMHNCVFKLLRAKDPDSLACACRLLTTIGKELDTDKDKPRMDQYFEQMAKLANDKNSATNKWIPRCLDINPKTIDQIHMEVAKEMQMKALLSQEVKELQKTHKGDRRGPTSGQIVGGGAGGGADGWSMEGKQPQLASVDRSKDQTQISKQNVDEEINLGSDKTSMDRKTSSAPANRSGKGFDRRIPATSPGRRKGHDRGRLWTPLNLRTRLSQEQIKQDIKWVGLVNTKRGGSTLTTPSTGLPMTEIAERLHDLVVVRREDNETLFNWIESNIDDTAKANTQFIRELMTAVCQSSIKGEKGKEEVVPSDISKRRNLLRKYLGHKPMFELQALFALQVLVVRLEYPQGLLKSLFDILYDENIISEDAFVEWKRSEDEPDGKNTALEHVVQFFEWLT</sequence>
<feature type="domain" description="W2" evidence="3">
    <location>
        <begin position="815"/>
        <end position="969"/>
    </location>
</feature>
<feature type="compositionally biased region" description="Gly residues" evidence="2">
    <location>
        <begin position="688"/>
        <end position="698"/>
    </location>
</feature>
<feature type="compositionally biased region" description="Basic residues" evidence="2">
    <location>
        <begin position="214"/>
        <end position="223"/>
    </location>
</feature>
<proteinExistence type="predicted"/>
<feature type="compositionally biased region" description="Polar residues" evidence="2">
    <location>
        <begin position="182"/>
        <end position="195"/>
    </location>
</feature>
<evidence type="ECO:0000256" key="2">
    <source>
        <dbReference type="SAM" id="MobiDB-lite"/>
    </source>
</evidence>
<keyword evidence="5" id="KW-1185">Reference proteome</keyword>